<gene>
    <name evidence="2" type="ORF">DV515_00012371</name>
</gene>
<reference evidence="2 3" key="1">
    <citation type="journal article" date="2018" name="Proc. R. Soc. B">
        <title>A non-coding region near Follistatin controls head colour polymorphism in the Gouldian finch.</title>
        <authorList>
            <person name="Toomey M.B."/>
            <person name="Marques C.I."/>
            <person name="Andrade P."/>
            <person name="Araujo P.M."/>
            <person name="Sabatino S."/>
            <person name="Gazda M.A."/>
            <person name="Afonso S."/>
            <person name="Lopes R.J."/>
            <person name="Corbo J.C."/>
            <person name="Carneiro M."/>
        </authorList>
    </citation>
    <scope>NUCLEOTIDE SEQUENCE [LARGE SCALE GENOMIC DNA]</scope>
    <source>
        <strain evidence="2">Red01</strain>
        <tissue evidence="2">Muscle</tissue>
    </source>
</reference>
<accession>A0A3L8S4Z1</accession>
<dbReference type="AlphaFoldDB" id="A0A3L8S4Z1"/>
<keyword evidence="3" id="KW-1185">Reference proteome</keyword>
<sequence length="62" mass="7150">MESLLSLLCCHYSLLILFQQKYQVYGNYSQLPKHPVCGFLKIFLVAPKKWSPCLNVSSVLKM</sequence>
<organism evidence="2 3">
    <name type="scientific">Chloebia gouldiae</name>
    <name type="common">Gouldian finch</name>
    <name type="synonym">Erythrura gouldiae</name>
    <dbReference type="NCBI Taxonomy" id="44316"/>
    <lineage>
        <taxon>Eukaryota</taxon>
        <taxon>Metazoa</taxon>
        <taxon>Chordata</taxon>
        <taxon>Craniata</taxon>
        <taxon>Vertebrata</taxon>
        <taxon>Euteleostomi</taxon>
        <taxon>Archelosauria</taxon>
        <taxon>Archosauria</taxon>
        <taxon>Dinosauria</taxon>
        <taxon>Saurischia</taxon>
        <taxon>Theropoda</taxon>
        <taxon>Coelurosauria</taxon>
        <taxon>Aves</taxon>
        <taxon>Neognathae</taxon>
        <taxon>Neoaves</taxon>
        <taxon>Telluraves</taxon>
        <taxon>Australaves</taxon>
        <taxon>Passeriformes</taxon>
        <taxon>Passeroidea</taxon>
        <taxon>Passeridae</taxon>
        <taxon>Chloebia</taxon>
    </lineage>
</organism>
<dbReference type="EMBL" id="QUSF01000066">
    <property type="protein sequence ID" value="RLV96885.1"/>
    <property type="molecule type" value="Genomic_DNA"/>
</dbReference>
<evidence type="ECO:0000313" key="3">
    <source>
        <dbReference type="Proteomes" id="UP000276834"/>
    </source>
</evidence>
<protein>
    <submittedName>
        <fullName evidence="2">Uncharacterized protein</fullName>
    </submittedName>
</protein>
<name>A0A3L8S4Z1_CHLGU</name>
<dbReference type="Proteomes" id="UP000276834">
    <property type="component" value="Unassembled WGS sequence"/>
</dbReference>
<evidence type="ECO:0000256" key="1">
    <source>
        <dbReference type="SAM" id="SignalP"/>
    </source>
</evidence>
<feature type="chain" id="PRO_5017970825" evidence="1">
    <location>
        <begin position="27"/>
        <end position="62"/>
    </location>
</feature>
<proteinExistence type="predicted"/>
<keyword evidence="1" id="KW-0732">Signal</keyword>
<feature type="signal peptide" evidence="1">
    <location>
        <begin position="1"/>
        <end position="26"/>
    </location>
</feature>
<comment type="caution">
    <text evidence="2">The sequence shown here is derived from an EMBL/GenBank/DDBJ whole genome shotgun (WGS) entry which is preliminary data.</text>
</comment>
<evidence type="ECO:0000313" key="2">
    <source>
        <dbReference type="EMBL" id="RLV96885.1"/>
    </source>
</evidence>